<dbReference type="PANTHER" id="PTHR21240">
    <property type="entry name" value="2-AMINO-3-CARBOXYLMUCONATE-6-SEMIALDEHYDE DECARBOXYLASE"/>
    <property type="match status" value="1"/>
</dbReference>
<dbReference type="Gene3D" id="3.20.20.140">
    <property type="entry name" value="Metal-dependent hydrolases"/>
    <property type="match status" value="1"/>
</dbReference>
<dbReference type="Proteomes" id="UP000189674">
    <property type="component" value="Chromosome"/>
</dbReference>
<keyword evidence="1" id="KW-0456">Lyase</keyword>
<dbReference type="GO" id="GO:0016787">
    <property type="term" value="F:hydrolase activity"/>
    <property type="evidence" value="ECO:0007669"/>
    <property type="project" value="UniProtKB-KW"/>
</dbReference>
<dbReference type="EMBL" id="CP019791">
    <property type="protein sequence ID" value="AQT70228.1"/>
    <property type="molecule type" value="Genomic_DNA"/>
</dbReference>
<dbReference type="InterPro" id="IPR032465">
    <property type="entry name" value="ACMSD"/>
</dbReference>
<keyword evidence="3" id="KW-0378">Hydrolase</keyword>
<name>A0A1U9NR83_9BACT</name>
<evidence type="ECO:0000313" key="3">
    <source>
        <dbReference type="EMBL" id="AQT70228.1"/>
    </source>
</evidence>
<keyword evidence="4" id="KW-1185">Reference proteome</keyword>
<dbReference type="InterPro" id="IPR032466">
    <property type="entry name" value="Metal_Hydrolase"/>
</dbReference>
<evidence type="ECO:0000256" key="1">
    <source>
        <dbReference type="ARBA" id="ARBA00023239"/>
    </source>
</evidence>
<dbReference type="STRING" id="1936003.STSP2_03434"/>
<protein>
    <submittedName>
        <fullName evidence="3">Putative metal-dependent hydrolase of the TIM-barrel fold protein</fullName>
    </submittedName>
</protein>
<dbReference type="RefSeq" id="WP_146663830.1">
    <property type="nucleotide sequence ID" value="NZ_CP019791.1"/>
</dbReference>
<dbReference type="OrthoDB" id="9771932at2"/>
<dbReference type="GO" id="GO:0005737">
    <property type="term" value="C:cytoplasm"/>
    <property type="evidence" value="ECO:0007669"/>
    <property type="project" value="TreeGrafter"/>
</dbReference>
<dbReference type="AlphaFoldDB" id="A0A1U9NR83"/>
<dbReference type="Pfam" id="PF04909">
    <property type="entry name" value="Amidohydro_2"/>
    <property type="match status" value="1"/>
</dbReference>
<dbReference type="InterPro" id="IPR006680">
    <property type="entry name" value="Amidohydro-rel"/>
</dbReference>
<proteinExistence type="predicted"/>
<dbReference type="SUPFAM" id="SSF51556">
    <property type="entry name" value="Metallo-dependent hydrolases"/>
    <property type="match status" value="1"/>
</dbReference>
<sequence>MPSRIIDFHTHAFPDAVAERAMANLQSGATGVEAYLDGTVADLLRSMDAAGIEKSFICTIATRPGQFEGVLTWCDSIRSDRILPFPSLHPKDDDKPQKIQQIAREGFHGVKLHPFYQNFYANDPRMREIYDNICTSQLVLLLHCGYDIAFPRERRVDPAKIRDLAQNWPDLKLVAAHMGGWDAWDEVEQLILGRNIYMDISFTFRSLGVQKTADLIRRHGPQKVLFGTDSPWNDQSQELKLLRDTNLPQADLDLILSQNALRLLDI</sequence>
<evidence type="ECO:0000313" key="4">
    <source>
        <dbReference type="Proteomes" id="UP000189674"/>
    </source>
</evidence>
<reference evidence="4" key="1">
    <citation type="submission" date="2017-02" db="EMBL/GenBank/DDBJ databases">
        <title>Comparative genomics and description of representatives of a novel lineage of planctomycetes thriving in anoxic sediments.</title>
        <authorList>
            <person name="Spring S."/>
            <person name="Bunk B."/>
            <person name="Sproer C."/>
        </authorList>
    </citation>
    <scope>NUCLEOTIDE SEQUENCE [LARGE SCALE GENOMIC DNA]</scope>
    <source>
        <strain evidence="4">ST-NAGAB-D1</strain>
    </source>
</reference>
<feature type="domain" description="Amidohydrolase-related" evidence="2">
    <location>
        <begin position="6"/>
        <end position="265"/>
    </location>
</feature>
<dbReference type="PANTHER" id="PTHR21240:SF28">
    <property type="entry name" value="ISO-OROTATE DECARBOXYLASE (EUROFUNG)"/>
    <property type="match status" value="1"/>
</dbReference>
<dbReference type="GO" id="GO:0019748">
    <property type="term" value="P:secondary metabolic process"/>
    <property type="evidence" value="ECO:0007669"/>
    <property type="project" value="TreeGrafter"/>
</dbReference>
<dbReference type="CDD" id="cd01292">
    <property type="entry name" value="metallo-dependent_hydrolases"/>
    <property type="match status" value="1"/>
</dbReference>
<accession>A0A1U9NR83</accession>
<gene>
    <name evidence="3" type="ORF">STSP2_03434</name>
</gene>
<evidence type="ECO:0000259" key="2">
    <source>
        <dbReference type="Pfam" id="PF04909"/>
    </source>
</evidence>
<dbReference type="KEGG" id="alus:STSP2_03434"/>
<organism evidence="3 4">
    <name type="scientific">Anaerohalosphaera lusitana</name>
    <dbReference type="NCBI Taxonomy" id="1936003"/>
    <lineage>
        <taxon>Bacteria</taxon>
        <taxon>Pseudomonadati</taxon>
        <taxon>Planctomycetota</taxon>
        <taxon>Phycisphaerae</taxon>
        <taxon>Sedimentisphaerales</taxon>
        <taxon>Anaerohalosphaeraceae</taxon>
        <taxon>Anaerohalosphaera</taxon>
    </lineage>
</organism>
<dbReference type="GO" id="GO:0016831">
    <property type="term" value="F:carboxy-lyase activity"/>
    <property type="evidence" value="ECO:0007669"/>
    <property type="project" value="InterPro"/>
</dbReference>